<dbReference type="EMBL" id="PGCI01000366">
    <property type="protein sequence ID" value="PLW28403.1"/>
    <property type="molecule type" value="Genomic_DNA"/>
</dbReference>
<evidence type="ECO:0000313" key="5">
    <source>
        <dbReference type="Proteomes" id="UP000235392"/>
    </source>
</evidence>
<dbReference type="AlphaFoldDB" id="A0A2N5TSC0"/>
<protein>
    <submittedName>
        <fullName evidence="2">Uncharacterized protein</fullName>
    </submittedName>
</protein>
<sequence length="157" mass="17449">MARCVKANIHVDSEATRKITISIPSKLAFSSTDLKSVDIRDFSKNLMEIHLDCLMSLAAACSHKLHENGPSSKIFPLPNPLRTKAKGMIIRHVPINLYADDTSGNVSKQFNKHMVYYFTLSGLPPKLSNMEYNCHFLCTSNTAGALELADQIVNQLK</sequence>
<evidence type="ECO:0000313" key="2">
    <source>
        <dbReference type="EMBL" id="PLW28403.1"/>
    </source>
</evidence>
<gene>
    <name evidence="3" type="ORF">PCANC_22777</name>
    <name evidence="1" type="ORF">PCANC_23799</name>
    <name evidence="2" type="ORF">PCASD_19587</name>
</gene>
<evidence type="ECO:0000313" key="1">
    <source>
        <dbReference type="EMBL" id="PLW09929.1"/>
    </source>
</evidence>
<dbReference type="Proteomes" id="UP000235392">
    <property type="component" value="Unassembled WGS sequence"/>
</dbReference>
<keyword evidence="4" id="KW-1185">Reference proteome</keyword>
<organism evidence="2 5">
    <name type="scientific">Puccinia coronata f. sp. avenae</name>
    <dbReference type="NCBI Taxonomy" id="200324"/>
    <lineage>
        <taxon>Eukaryota</taxon>
        <taxon>Fungi</taxon>
        <taxon>Dikarya</taxon>
        <taxon>Basidiomycota</taxon>
        <taxon>Pucciniomycotina</taxon>
        <taxon>Pucciniomycetes</taxon>
        <taxon>Pucciniales</taxon>
        <taxon>Pucciniaceae</taxon>
        <taxon>Puccinia</taxon>
    </lineage>
</organism>
<dbReference type="EMBL" id="PGCJ01000322">
    <property type="protein sequence ID" value="PLW32437.1"/>
    <property type="molecule type" value="Genomic_DNA"/>
</dbReference>
<comment type="caution">
    <text evidence="2">The sequence shown here is derived from an EMBL/GenBank/DDBJ whole genome shotgun (WGS) entry which is preliminary data.</text>
</comment>
<dbReference type="EMBL" id="PGCJ01001082">
    <property type="protein sequence ID" value="PLW09929.1"/>
    <property type="molecule type" value="Genomic_DNA"/>
</dbReference>
<reference evidence="4 5" key="1">
    <citation type="submission" date="2017-11" db="EMBL/GenBank/DDBJ databases">
        <title>De novo assembly and phasing of dikaryotic genomes from two isolates of Puccinia coronata f. sp. avenae, the causal agent of oat crown rust.</title>
        <authorList>
            <person name="Miller M.E."/>
            <person name="Zhang Y."/>
            <person name="Omidvar V."/>
            <person name="Sperschneider J."/>
            <person name="Schwessinger B."/>
            <person name="Raley C."/>
            <person name="Palmer J.M."/>
            <person name="Garnica D."/>
            <person name="Upadhyaya N."/>
            <person name="Rathjen J."/>
            <person name="Taylor J.M."/>
            <person name="Park R.F."/>
            <person name="Dodds P.N."/>
            <person name="Hirsch C.D."/>
            <person name="Kianian S.F."/>
            <person name="Figueroa M."/>
        </authorList>
    </citation>
    <scope>NUCLEOTIDE SEQUENCE [LARGE SCALE GENOMIC DNA]</scope>
    <source>
        <strain evidence="1">12NC29</strain>
        <strain evidence="2">12SD80</strain>
    </source>
</reference>
<dbReference type="STRING" id="200324.A0A2N5TSC0"/>
<dbReference type="PANTHER" id="PTHR31912">
    <property type="entry name" value="IP13529P"/>
    <property type="match status" value="1"/>
</dbReference>
<dbReference type="Proteomes" id="UP000235388">
    <property type="component" value="Unassembled WGS sequence"/>
</dbReference>
<dbReference type="PANTHER" id="PTHR31912:SF34">
    <property type="entry name" value="NOTOCHORD-RELATED PROTEIN"/>
    <property type="match status" value="1"/>
</dbReference>
<name>A0A2N5TSC0_9BASI</name>
<evidence type="ECO:0000313" key="3">
    <source>
        <dbReference type="EMBL" id="PLW32437.1"/>
    </source>
</evidence>
<accession>A0A2N5TSC0</accession>
<evidence type="ECO:0000313" key="4">
    <source>
        <dbReference type="Proteomes" id="UP000235388"/>
    </source>
</evidence>
<proteinExistence type="predicted"/>
<dbReference type="OrthoDB" id="2507241at2759"/>